<organism evidence="1">
    <name type="scientific">marine sediment metagenome</name>
    <dbReference type="NCBI Taxonomy" id="412755"/>
    <lineage>
        <taxon>unclassified sequences</taxon>
        <taxon>metagenomes</taxon>
        <taxon>ecological metagenomes</taxon>
    </lineage>
</organism>
<reference evidence="1" key="1">
    <citation type="journal article" date="2014" name="Front. Microbiol.">
        <title>High frequency of phylogenetically diverse reductive dehalogenase-homologous genes in deep subseafloor sedimentary metagenomes.</title>
        <authorList>
            <person name="Kawai M."/>
            <person name="Futagami T."/>
            <person name="Toyoda A."/>
            <person name="Takaki Y."/>
            <person name="Nishi S."/>
            <person name="Hori S."/>
            <person name="Arai W."/>
            <person name="Tsubouchi T."/>
            <person name="Morono Y."/>
            <person name="Uchiyama I."/>
            <person name="Ito T."/>
            <person name="Fujiyama A."/>
            <person name="Inagaki F."/>
            <person name="Takami H."/>
        </authorList>
    </citation>
    <scope>NUCLEOTIDE SEQUENCE</scope>
    <source>
        <strain evidence="1">Expedition CK06-06</strain>
    </source>
</reference>
<dbReference type="EMBL" id="BARU01019294">
    <property type="protein sequence ID" value="GAH50995.1"/>
    <property type="molecule type" value="Genomic_DNA"/>
</dbReference>
<accession>X1H1N9</accession>
<protein>
    <submittedName>
        <fullName evidence="1">Uncharacterized protein</fullName>
    </submittedName>
</protein>
<sequence length="43" mass="5218">MSYEDIIKKLWGIRTEAIYTRIIQHIYYFRKNILDAIGNNKTN</sequence>
<feature type="non-terminal residue" evidence="1">
    <location>
        <position position="43"/>
    </location>
</feature>
<evidence type="ECO:0000313" key="1">
    <source>
        <dbReference type="EMBL" id="GAH50995.1"/>
    </source>
</evidence>
<gene>
    <name evidence="1" type="ORF">S03H2_31785</name>
</gene>
<proteinExistence type="predicted"/>
<comment type="caution">
    <text evidence="1">The sequence shown here is derived from an EMBL/GenBank/DDBJ whole genome shotgun (WGS) entry which is preliminary data.</text>
</comment>
<dbReference type="AlphaFoldDB" id="X1H1N9"/>
<name>X1H1N9_9ZZZZ</name>